<comment type="cofactor">
    <cofactor evidence="1">
        <name>NAD(+)</name>
        <dbReference type="ChEBI" id="CHEBI:57540"/>
    </cofactor>
</comment>
<dbReference type="SMART" id="SM00996">
    <property type="entry name" value="AdoHcyase"/>
    <property type="match status" value="1"/>
</dbReference>
<keyword evidence="3" id="KW-0554">One-carbon metabolism</keyword>
<comment type="caution">
    <text evidence="6">The sequence shown here is derived from an EMBL/GenBank/DDBJ whole genome shotgun (WGS) entry which is preliminary data.</text>
</comment>
<evidence type="ECO:0000259" key="5">
    <source>
        <dbReference type="SMART" id="SM00997"/>
    </source>
</evidence>
<dbReference type="RefSeq" id="WP_184830878.1">
    <property type="nucleotide sequence ID" value="NZ_JACHMN010000001.1"/>
</dbReference>
<dbReference type="GO" id="GO:0006730">
    <property type="term" value="P:one-carbon metabolic process"/>
    <property type="evidence" value="ECO:0007669"/>
    <property type="project" value="UniProtKB-KW"/>
</dbReference>
<dbReference type="Proteomes" id="UP000587527">
    <property type="component" value="Unassembled WGS sequence"/>
</dbReference>
<dbReference type="Pfam" id="PF00670">
    <property type="entry name" value="AdoHcyase_NAD"/>
    <property type="match status" value="1"/>
</dbReference>
<feature type="domain" description="S-adenosyl-L-homocysteine hydrolase NAD binding" evidence="5">
    <location>
        <begin position="272"/>
        <end position="439"/>
    </location>
</feature>
<dbReference type="InterPro" id="IPR036291">
    <property type="entry name" value="NAD(P)-bd_dom_sf"/>
</dbReference>
<dbReference type="Gene3D" id="3.40.50.720">
    <property type="entry name" value="NAD(P)-binding Rossmann-like Domain"/>
    <property type="match status" value="1"/>
</dbReference>
<dbReference type="EMBL" id="JACHMN010000001">
    <property type="protein sequence ID" value="MBB5866810.1"/>
    <property type="molecule type" value="Genomic_DNA"/>
</dbReference>
<reference evidence="6 7" key="1">
    <citation type="submission" date="2020-08" db="EMBL/GenBank/DDBJ databases">
        <title>Sequencing the genomes of 1000 actinobacteria strains.</title>
        <authorList>
            <person name="Klenk H.-P."/>
        </authorList>
    </citation>
    <scope>NUCLEOTIDE SEQUENCE [LARGE SCALE GENOMIC DNA]</scope>
    <source>
        <strain evidence="6 7">DSM 45362</strain>
    </source>
</reference>
<dbReference type="InterPro" id="IPR042172">
    <property type="entry name" value="Adenosylhomocyst_ase-like_sf"/>
</dbReference>
<keyword evidence="7" id="KW-1185">Reference proteome</keyword>
<keyword evidence="4" id="KW-0520">NAD</keyword>
<dbReference type="AlphaFoldDB" id="A0A841BJ15"/>
<dbReference type="PANTHER" id="PTHR23420:SF0">
    <property type="entry name" value="ADENOSYLHOMOCYSTEINASE"/>
    <property type="match status" value="1"/>
</dbReference>
<evidence type="ECO:0000256" key="4">
    <source>
        <dbReference type="ARBA" id="ARBA00023027"/>
    </source>
</evidence>
<dbReference type="InterPro" id="IPR000043">
    <property type="entry name" value="Adenosylhomocysteinase-like"/>
</dbReference>
<dbReference type="GO" id="GO:0005829">
    <property type="term" value="C:cytosol"/>
    <property type="evidence" value="ECO:0007669"/>
    <property type="project" value="TreeGrafter"/>
</dbReference>
<sequence length="528" mass="56052">MTTPGCCLLVTTEFQASPDEAALLLQSHARRLADLGANLQPTGTHSYHLTLAGGGSATLAMTGPADARSRPAATRNLVLLVEDRGGTTPELLASVIRTAEEVGFTGTESAALHAQLPLTLGLAADYRAARPLAGIALIITGHFVTDLIPMVDAAIDLGVPADAITVLRKEYAYRMRRRIDASLADRGVAVFPVGKTIEGVRDHARRAAAKGLRCLAVDDGGYVLPALLTDAAEVLAAYIGVVEQTMSGIFKLEPFPELPLPVLTVAQSRLKGTIESNWIADAAIFNIMDLLPDEKVEGQPALVIGYGNIGAAIAAILRDRGMRVAVHDRDLVRLIAAHETGFTTGQHLPALLADHAPLLVIGTTGRTSMTAPHFLALRRDCFLASVSSRDTEFDLPRLAAAAVSVVDLGNIGYRYELPDQVDVTVLADGYPVNFHQADSVTKSHSDLICAALMLGACVLAHPRHGFADGHNVTRTDHVLEASGLLAHYYDLYGPHSTSPAIGRSLNPARYRPRPLGLPLPEILVEASP</sequence>
<evidence type="ECO:0000256" key="3">
    <source>
        <dbReference type="ARBA" id="ARBA00022563"/>
    </source>
</evidence>
<evidence type="ECO:0000313" key="6">
    <source>
        <dbReference type="EMBL" id="MBB5866810.1"/>
    </source>
</evidence>
<dbReference type="GO" id="GO:0004013">
    <property type="term" value="F:adenosylhomocysteinase activity"/>
    <property type="evidence" value="ECO:0007669"/>
    <property type="project" value="TreeGrafter"/>
</dbReference>
<comment type="similarity">
    <text evidence="2">Belongs to the adenosylhomocysteinase family.</text>
</comment>
<protein>
    <submittedName>
        <fullName evidence="6">S-adenosylhomocysteine hydrolase</fullName>
    </submittedName>
</protein>
<dbReference type="PANTHER" id="PTHR23420">
    <property type="entry name" value="ADENOSYLHOMOCYSTEINASE"/>
    <property type="match status" value="1"/>
</dbReference>
<organism evidence="6 7">
    <name type="scientific">Allocatelliglobosispora scoriae</name>
    <dbReference type="NCBI Taxonomy" id="643052"/>
    <lineage>
        <taxon>Bacteria</taxon>
        <taxon>Bacillati</taxon>
        <taxon>Actinomycetota</taxon>
        <taxon>Actinomycetes</taxon>
        <taxon>Micromonosporales</taxon>
        <taxon>Micromonosporaceae</taxon>
        <taxon>Allocatelliglobosispora</taxon>
    </lineage>
</organism>
<evidence type="ECO:0000313" key="7">
    <source>
        <dbReference type="Proteomes" id="UP000587527"/>
    </source>
</evidence>
<dbReference type="GO" id="GO:0033353">
    <property type="term" value="P:S-adenosylmethionine cycle"/>
    <property type="evidence" value="ECO:0007669"/>
    <property type="project" value="TreeGrafter"/>
</dbReference>
<name>A0A841BJ15_9ACTN</name>
<evidence type="ECO:0000256" key="2">
    <source>
        <dbReference type="ARBA" id="ARBA00007122"/>
    </source>
</evidence>
<dbReference type="SMART" id="SM00997">
    <property type="entry name" value="AdoHcyase_NAD"/>
    <property type="match status" value="1"/>
</dbReference>
<proteinExistence type="inferred from homology"/>
<accession>A0A841BJ15</accession>
<keyword evidence="6" id="KW-0378">Hydrolase</keyword>
<dbReference type="Gene3D" id="3.40.50.1480">
    <property type="entry name" value="Adenosylhomocysteinase-like"/>
    <property type="match status" value="1"/>
</dbReference>
<gene>
    <name evidence="6" type="ORF">F4553_000189</name>
</gene>
<evidence type="ECO:0000256" key="1">
    <source>
        <dbReference type="ARBA" id="ARBA00001911"/>
    </source>
</evidence>
<dbReference type="InterPro" id="IPR015878">
    <property type="entry name" value="Ado_hCys_hydrolase_NAD-bd"/>
</dbReference>
<dbReference type="SUPFAM" id="SSF52283">
    <property type="entry name" value="Formate/glycerate dehydrogenase catalytic domain-like"/>
    <property type="match status" value="1"/>
</dbReference>
<dbReference type="SUPFAM" id="SSF51735">
    <property type="entry name" value="NAD(P)-binding Rossmann-fold domains"/>
    <property type="match status" value="1"/>
</dbReference>